<name>A0A1I7GJX4_9FIRM</name>
<sequence>MENNLEYDVLFDAERKAEAFDKIAELFYNKNFSTLPKSEIDLLMFHFYMDALLDNYSVDKGSGKIDFNACSDHRIAQQLGITPQKARNLKVKSQARYPREYDWKKALASLKDRVRYDEQKKKIVIPMPDPNLYEEVSNFIEENGGFIEVQRSGNYIQIRPEYYILLIYESVDENKQKLILRELQKKNGPHPVSQDDKVEMINHVLGMTDNGLAILASLIDKIDSPLTMALRGIRSFLE</sequence>
<dbReference type="STRING" id="155865.SAMN05216515_10959"/>
<gene>
    <name evidence="1" type="ORF">SAMN05216508_10758</name>
</gene>
<evidence type="ECO:0000313" key="2">
    <source>
        <dbReference type="Proteomes" id="UP000198817"/>
    </source>
</evidence>
<dbReference type="EMBL" id="FPBT01000007">
    <property type="protein sequence ID" value="SFU48743.1"/>
    <property type="molecule type" value="Genomic_DNA"/>
</dbReference>
<dbReference type="AlphaFoldDB" id="A0A1I7GJX4"/>
<keyword evidence="2" id="KW-1185">Reference proteome</keyword>
<dbReference type="RefSeq" id="WP_090470834.1">
    <property type="nucleotide sequence ID" value="NZ_FOWF01000009.1"/>
</dbReference>
<protein>
    <submittedName>
        <fullName evidence="1">Uncharacterized protein</fullName>
    </submittedName>
</protein>
<evidence type="ECO:0000313" key="1">
    <source>
        <dbReference type="EMBL" id="SFU48743.1"/>
    </source>
</evidence>
<dbReference type="OrthoDB" id="2085307at2"/>
<proteinExistence type="predicted"/>
<reference evidence="1 2" key="1">
    <citation type="submission" date="2016-10" db="EMBL/GenBank/DDBJ databases">
        <authorList>
            <person name="de Groot N.N."/>
        </authorList>
    </citation>
    <scope>NUCLEOTIDE SEQUENCE [LARGE SCALE GENOMIC DNA]</scope>
    <source>
        <strain evidence="1 2">KHGC13</strain>
    </source>
</reference>
<organism evidence="1 2">
    <name type="scientific">Eubacterium pyruvativorans</name>
    <dbReference type="NCBI Taxonomy" id="155865"/>
    <lineage>
        <taxon>Bacteria</taxon>
        <taxon>Bacillati</taxon>
        <taxon>Bacillota</taxon>
        <taxon>Clostridia</taxon>
        <taxon>Eubacteriales</taxon>
        <taxon>Eubacteriaceae</taxon>
        <taxon>Eubacterium</taxon>
    </lineage>
</organism>
<dbReference type="Proteomes" id="UP000198817">
    <property type="component" value="Unassembled WGS sequence"/>
</dbReference>
<accession>A0A1I7GJX4</accession>